<dbReference type="KEGG" id="drc:G0Q07_07965"/>
<dbReference type="RefSeq" id="WP_163345586.1">
    <property type="nucleotide sequence ID" value="NZ_CP048409.1"/>
</dbReference>
<evidence type="ECO:0000313" key="3">
    <source>
        <dbReference type="Proteomes" id="UP000474630"/>
    </source>
</evidence>
<accession>A0A6C0RD61</accession>
<evidence type="ECO:0000256" key="1">
    <source>
        <dbReference type="SAM" id="SignalP"/>
    </source>
</evidence>
<sequence>MKNLKLILASLFFLAITFTTMAQDTKSDYFVGDWKVVVKGTPSGDAEMVMHLERLDGKLVGEMRAEGIEASKFSQVSEKETSVTVYYSTMGYDINISLDKVDENNLKGSLIGMFDATGERILEE</sequence>
<dbReference type="Proteomes" id="UP000474630">
    <property type="component" value="Chromosome"/>
</dbReference>
<evidence type="ECO:0000313" key="2">
    <source>
        <dbReference type="EMBL" id="QIA07665.1"/>
    </source>
</evidence>
<protein>
    <submittedName>
        <fullName evidence="2">Uncharacterized protein</fullName>
    </submittedName>
</protein>
<organism evidence="2 3">
    <name type="scientific">Draconibacterium halophilum</name>
    <dbReference type="NCBI Taxonomy" id="2706887"/>
    <lineage>
        <taxon>Bacteria</taxon>
        <taxon>Pseudomonadati</taxon>
        <taxon>Bacteroidota</taxon>
        <taxon>Bacteroidia</taxon>
        <taxon>Marinilabiliales</taxon>
        <taxon>Prolixibacteraceae</taxon>
        <taxon>Draconibacterium</taxon>
    </lineage>
</organism>
<proteinExistence type="predicted"/>
<feature type="signal peptide" evidence="1">
    <location>
        <begin position="1"/>
        <end position="22"/>
    </location>
</feature>
<keyword evidence="1" id="KW-0732">Signal</keyword>
<name>A0A6C0RD61_9BACT</name>
<dbReference type="AlphaFoldDB" id="A0A6C0RD61"/>
<feature type="chain" id="PRO_5025677632" evidence="1">
    <location>
        <begin position="23"/>
        <end position="124"/>
    </location>
</feature>
<gene>
    <name evidence="2" type="ORF">G0Q07_07965</name>
</gene>
<keyword evidence="3" id="KW-1185">Reference proteome</keyword>
<dbReference type="EMBL" id="CP048409">
    <property type="protein sequence ID" value="QIA07665.1"/>
    <property type="molecule type" value="Genomic_DNA"/>
</dbReference>
<reference evidence="2 3" key="1">
    <citation type="submission" date="2020-02" db="EMBL/GenBank/DDBJ databases">
        <title>Genome sequencing for Draconibacterium sp. strain M1.</title>
        <authorList>
            <person name="Park S.-J."/>
        </authorList>
    </citation>
    <scope>NUCLEOTIDE SEQUENCE [LARGE SCALE GENOMIC DNA]</scope>
    <source>
        <strain evidence="2 3">M1</strain>
    </source>
</reference>